<dbReference type="PANTHER" id="PTHR21505:SF12">
    <property type="entry name" value="MADF DOMAIN-CONTAINING PROTEIN-RELATED"/>
    <property type="match status" value="1"/>
</dbReference>
<proteinExistence type="predicted"/>
<dbReference type="PROSITE" id="PS51029">
    <property type="entry name" value="MADF"/>
    <property type="match status" value="1"/>
</dbReference>
<organism evidence="2 3">
    <name type="scientific">Sipha flava</name>
    <name type="common">yellow sugarcane aphid</name>
    <dbReference type="NCBI Taxonomy" id="143950"/>
    <lineage>
        <taxon>Eukaryota</taxon>
        <taxon>Metazoa</taxon>
        <taxon>Ecdysozoa</taxon>
        <taxon>Arthropoda</taxon>
        <taxon>Hexapoda</taxon>
        <taxon>Insecta</taxon>
        <taxon>Pterygota</taxon>
        <taxon>Neoptera</taxon>
        <taxon>Paraneoptera</taxon>
        <taxon>Hemiptera</taxon>
        <taxon>Sternorrhyncha</taxon>
        <taxon>Aphidomorpha</taxon>
        <taxon>Aphidoidea</taxon>
        <taxon>Aphididae</taxon>
        <taxon>Sipha</taxon>
    </lineage>
</organism>
<keyword evidence="2" id="KW-1185">Reference proteome</keyword>
<dbReference type="PANTHER" id="PTHR21505">
    <property type="entry name" value="MADF DOMAIN-CONTAINING PROTEIN-RELATED"/>
    <property type="match status" value="1"/>
</dbReference>
<dbReference type="SMART" id="SM00595">
    <property type="entry name" value="MADF"/>
    <property type="match status" value="1"/>
</dbReference>
<sequence>MHSQKSEKWSNDQIETLIDAYKEELCLYATNLATYHNKHLRADAMERVCKAVTSLRPFTNTKECSTKFHNLRNQFNIENAKVKTSFKSGTGTDDIYKPSLWYYEKLLFLDPYVTPRKSRNSMENEEKKQIYHVRILI</sequence>
<dbReference type="InterPro" id="IPR006578">
    <property type="entry name" value="MADF-dom"/>
</dbReference>
<dbReference type="OrthoDB" id="6597020at2759"/>
<evidence type="ECO:0000313" key="2">
    <source>
        <dbReference type="Proteomes" id="UP000694846"/>
    </source>
</evidence>
<protein>
    <submittedName>
        <fullName evidence="3">Uncharacterized protein LOC112690895</fullName>
    </submittedName>
</protein>
<reference evidence="3" key="1">
    <citation type="submission" date="2025-08" db="UniProtKB">
        <authorList>
            <consortium name="RefSeq"/>
        </authorList>
    </citation>
    <scope>IDENTIFICATION</scope>
    <source>
        <tissue evidence="3">Whole body</tissue>
    </source>
</reference>
<dbReference type="Proteomes" id="UP000694846">
    <property type="component" value="Unplaced"/>
</dbReference>
<name>A0A8B8GDW1_9HEMI</name>
<gene>
    <name evidence="3" type="primary">LOC112690895</name>
</gene>
<dbReference type="AlphaFoldDB" id="A0A8B8GDW1"/>
<evidence type="ECO:0000313" key="3">
    <source>
        <dbReference type="RefSeq" id="XP_025420786.1"/>
    </source>
</evidence>
<dbReference type="Pfam" id="PF10545">
    <property type="entry name" value="MADF_DNA_bdg"/>
    <property type="match status" value="1"/>
</dbReference>
<accession>A0A8B8GDW1</accession>
<feature type="domain" description="MADF" evidence="1">
    <location>
        <begin position="16"/>
        <end position="114"/>
    </location>
</feature>
<evidence type="ECO:0000259" key="1">
    <source>
        <dbReference type="PROSITE" id="PS51029"/>
    </source>
</evidence>
<dbReference type="RefSeq" id="XP_025420786.1">
    <property type="nucleotide sequence ID" value="XM_025565001.1"/>
</dbReference>
<dbReference type="GeneID" id="112690895"/>